<dbReference type="RefSeq" id="WP_186853617.1">
    <property type="nucleotide sequence ID" value="NZ_JACOPG010000001.1"/>
</dbReference>
<dbReference type="PANTHER" id="PTHR30217:SF10">
    <property type="entry name" value="23S RRNA 5-HYDROXYCYTIDINE C2501 SYNTHASE"/>
    <property type="match status" value="1"/>
</dbReference>
<accession>A0ABR7GCN3</accession>
<dbReference type="Pfam" id="PF01136">
    <property type="entry name" value="Peptidase_U32"/>
    <property type="match status" value="1"/>
</dbReference>
<name>A0ABR7GCN3_9FIRM</name>
<dbReference type="EMBL" id="JACOPG010000001">
    <property type="protein sequence ID" value="MBC5685198.1"/>
    <property type="molecule type" value="Genomic_DNA"/>
</dbReference>
<organism evidence="2 3">
    <name type="scientific">Roseburia lenta</name>
    <dbReference type="NCBI Taxonomy" id="2763061"/>
    <lineage>
        <taxon>Bacteria</taxon>
        <taxon>Bacillati</taxon>
        <taxon>Bacillota</taxon>
        <taxon>Clostridia</taxon>
        <taxon>Lachnospirales</taxon>
        <taxon>Lachnospiraceae</taxon>
        <taxon>Roseburia</taxon>
    </lineage>
</organism>
<evidence type="ECO:0000259" key="1">
    <source>
        <dbReference type="Pfam" id="PF12392"/>
    </source>
</evidence>
<dbReference type="InterPro" id="IPR020988">
    <property type="entry name" value="Pept_U32_collagenase"/>
</dbReference>
<gene>
    <name evidence="2" type="ORF">H8R94_00985</name>
</gene>
<keyword evidence="3" id="KW-1185">Reference proteome</keyword>
<dbReference type="Proteomes" id="UP000643810">
    <property type="component" value="Unassembled WGS sequence"/>
</dbReference>
<feature type="domain" description="Peptidase U32 collagenase" evidence="1">
    <location>
        <begin position="325"/>
        <end position="426"/>
    </location>
</feature>
<comment type="caution">
    <text evidence="2">The sequence shown here is derived from an EMBL/GenBank/DDBJ whole genome shotgun (WGS) entry which is preliminary data.</text>
</comment>
<dbReference type="InterPro" id="IPR051454">
    <property type="entry name" value="RNA/ubiquinone_mod_enzymes"/>
</dbReference>
<protein>
    <submittedName>
        <fullName evidence="2">U32 family peptidase</fullName>
    </submittedName>
</protein>
<dbReference type="InterPro" id="IPR001539">
    <property type="entry name" value="Peptidase_U32"/>
</dbReference>
<evidence type="ECO:0000313" key="2">
    <source>
        <dbReference type="EMBL" id="MBC5685198.1"/>
    </source>
</evidence>
<dbReference type="Pfam" id="PF12392">
    <property type="entry name" value="DUF3656"/>
    <property type="match status" value="1"/>
</dbReference>
<evidence type="ECO:0000313" key="3">
    <source>
        <dbReference type="Proteomes" id="UP000643810"/>
    </source>
</evidence>
<reference evidence="2 3" key="1">
    <citation type="submission" date="2020-08" db="EMBL/GenBank/DDBJ databases">
        <title>Genome public.</title>
        <authorList>
            <person name="Liu C."/>
            <person name="Sun Q."/>
        </authorList>
    </citation>
    <scope>NUCLEOTIDE SEQUENCE [LARGE SCALE GENOMIC DNA]</scope>
    <source>
        <strain evidence="2 3">NSJ-9</strain>
    </source>
</reference>
<dbReference type="PANTHER" id="PTHR30217">
    <property type="entry name" value="PEPTIDASE U32 FAMILY"/>
    <property type="match status" value="1"/>
</dbReference>
<sequence length="739" mass="83655">MRAKELELLSPAGNIEIFKSAIDAGADAVYFGGDLFGARAYAKNFSIEEGTEAIRYAHLYGRQAYLTVNTLLKNLEIERDLYKYIRAYYEAGLDAVIVQDMGVFAMLRSYFPDLVLHASTQMTLAGADGAALLQKQGASRIVTSRELSIAEIAEIYQKTGIEIETFIHGALCVCYSGQCLMSSMLGGRSGNRGRCAQPCRLPYDLLDEHGKKSSMPGQYLLSPKDLCGIDYIKALAEAGVYSFKIEGRMKQKEYATGVVSLYRRYMDAYLEGRDLPVSKADRQRIFDLGNRKGFTNAYFTRQNDPDMITYTKPSHEKADLAATEPVAEKLGVSGRCYLQIGCPARLCVSYQDGKRAASVEVFGDVVETAGKTPITEEQVEVKLKKTGNTPFTFSDLEITLESGAFLPMGRINEIRRNALDALLEQIEKGSGKREPALDFEKLEMEENGKKADALLHLLVTCQTKDQYVLALEDNLVKTIGLPLAFFIWEQDKRLSKDACLEKVTRICENAHAKNKEIYLLMPPICRKKETDLLRAWDFLFADSYFDGMIVASYDGLGFLESIAYPRDRVILDHRLYTFSDRSQQAFAQMGYPRNTAPLELNAKELRHRYNAASYMLLYGRIPLMITANCQNANARGCDHRPRTYYLQDRYKERFPVKNCCAFCYNEIYNSKIYQTISENKTLESLGFFGYRMDFSFETKEEMKQVLARYENAFYHKGFGTEDAKDDGNYTKGHFKRGVE</sequence>
<proteinExistence type="predicted"/>
<dbReference type="PROSITE" id="PS01276">
    <property type="entry name" value="PEPTIDASE_U32"/>
    <property type="match status" value="1"/>
</dbReference>